<dbReference type="PANTHER" id="PTHR33495">
    <property type="entry name" value="ANTI-SIGMA FACTOR ANTAGONIST TM_1081-RELATED-RELATED"/>
    <property type="match status" value="1"/>
</dbReference>
<evidence type="ECO:0000256" key="1">
    <source>
        <dbReference type="ARBA" id="ARBA00009013"/>
    </source>
</evidence>
<dbReference type="EMBL" id="SGXF01000001">
    <property type="protein sequence ID" value="RZT02517.1"/>
    <property type="molecule type" value="Genomic_DNA"/>
</dbReference>
<protein>
    <recommendedName>
        <fullName evidence="2">Anti-sigma factor antagonist</fullName>
    </recommendedName>
</protein>
<dbReference type="Proteomes" id="UP000292927">
    <property type="component" value="Unassembled WGS sequence"/>
</dbReference>
<dbReference type="Pfam" id="PF01740">
    <property type="entry name" value="STAS"/>
    <property type="match status" value="1"/>
</dbReference>
<feature type="domain" description="STAS" evidence="3">
    <location>
        <begin position="2"/>
        <end position="104"/>
    </location>
</feature>
<sequence>MKHAIYEVVDDRLVVHLPGEVDDHSSGRIQEETEKYLQGGGIRYMIFDFTNTSFMDSSGIGVLLGRYKRMKQLGGNVAVFGEDNRIKRILNISGIYQIMESLTK</sequence>
<dbReference type="GO" id="GO:0043856">
    <property type="term" value="F:anti-sigma factor antagonist activity"/>
    <property type="evidence" value="ECO:0007669"/>
    <property type="project" value="InterPro"/>
</dbReference>
<dbReference type="PROSITE" id="PS50801">
    <property type="entry name" value="STAS"/>
    <property type="match status" value="1"/>
</dbReference>
<keyword evidence="5" id="KW-1185">Reference proteome</keyword>
<evidence type="ECO:0000259" key="3">
    <source>
        <dbReference type="PROSITE" id="PS50801"/>
    </source>
</evidence>
<comment type="similarity">
    <text evidence="1 2">Belongs to the anti-sigma-factor antagonist family.</text>
</comment>
<dbReference type="InterPro" id="IPR036513">
    <property type="entry name" value="STAS_dom_sf"/>
</dbReference>
<dbReference type="OrthoDB" id="9796601at2"/>
<dbReference type="PANTHER" id="PTHR33495:SF2">
    <property type="entry name" value="ANTI-SIGMA FACTOR ANTAGONIST TM_1081-RELATED"/>
    <property type="match status" value="1"/>
</dbReference>
<reference evidence="4 5" key="1">
    <citation type="submission" date="2019-02" db="EMBL/GenBank/DDBJ databases">
        <title>Genomic Encyclopedia of Type Strains, Phase IV (KMG-IV): sequencing the most valuable type-strain genomes for metagenomic binning, comparative biology and taxonomic classification.</title>
        <authorList>
            <person name="Goeker M."/>
        </authorList>
    </citation>
    <scope>NUCLEOTIDE SEQUENCE [LARGE SCALE GENOMIC DNA]</scope>
    <source>
        <strain evidence="4 5">DSM 29486</strain>
    </source>
</reference>
<dbReference type="SUPFAM" id="SSF52091">
    <property type="entry name" value="SpoIIaa-like"/>
    <property type="match status" value="1"/>
</dbReference>
<dbReference type="CDD" id="cd07043">
    <property type="entry name" value="STAS_anti-anti-sigma_factors"/>
    <property type="match status" value="1"/>
</dbReference>
<gene>
    <name evidence="4" type="ORF">EV209_0636</name>
</gene>
<accession>A0A4V2F883</accession>
<dbReference type="Gene3D" id="3.30.750.24">
    <property type="entry name" value="STAS domain"/>
    <property type="match status" value="1"/>
</dbReference>
<dbReference type="NCBIfam" id="TIGR00377">
    <property type="entry name" value="ant_ant_sig"/>
    <property type="match status" value="1"/>
</dbReference>
<dbReference type="InterPro" id="IPR002645">
    <property type="entry name" value="STAS_dom"/>
</dbReference>
<dbReference type="AlphaFoldDB" id="A0A4V2F883"/>
<evidence type="ECO:0000313" key="5">
    <source>
        <dbReference type="Proteomes" id="UP000292927"/>
    </source>
</evidence>
<evidence type="ECO:0000256" key="2">
    <source>
        <dbReference type="RuleBase" id="RU003749"/>
    </source>
</evidence>
<name>A0A4V2F883_9FIRM</name>
<dbReference type="InterPro" id="IPR003658">
    <property type="entry name" value="Anti-sigma_ant"/>
</dbReference>
<comment type="caution">
    <text evidence="4">The sequence shown here is derived from an EMBL/GenBank/DDBJ whole genome shotgun (WGS) entry which is preliminary data.</text>
</comment>
<dbReference type="RefSeq" id="WP_130432964.1">
    <property type="nucleotide sequence ID" value="NZ_SGXF01000001.1"/>
</dbReference>
<proteinExistence type="inferred from homology"/>
<organism evidence="4 5">
    <name type="scientific">Cuneatibacter caecimuris</name>
    <dbReference type="NCBI Taxonomy" id="1796618"/>
    <lineage>
        <taxon>Bacteria</taxon>
        <taxon>Bacillati</taxon>
        <taxon>Bacillota</taxon>
        <taxon>Clostridia</taxon>
        <taxon>Lachnospirales</taxon>
        <taxon>Lachnospiraceae</taxon>
        <taxon>Cuneatibacter</taxon>
    </lineage>
</organism>
<evidence type="ECO:0000313" key="4">
    <source>
        <dbReference type="EMBL" id="RZT02517.1"/>
    </source>
</evidence>